<dbReference type="EMBL" id="JADKNH010000013">
    <property type="protein sequence ID" value="MBF4695159.1"/>
    <property type="molecule type" value="Genomic_DNA"/>
</dbReference>
<evidence type="ECO:0000313" key="1">
    <source>
        <dbReference type="EMBL" id="MBF4695159.1"/>
    </source>
</evidence>
<dbReference type="Proteomes" id="UP000614200">
    <property type="component" value="Unassembled WGS sequence"/>
</dbReference>
<protein>
    <recommendedName>
        <fullName evidence="3">TIGR02677 family protein</fullName>
    </recommendedName>
</protein>
<evidence type="ECO:0000313" key="2">
    <source>
        <dbReference type="Proteomes" id="UP000614200"/>
    </source>
</evidence>
<name>A0ABR9ZXH5_9FIRM</name>
<dbReference type="InterPro" id="IPR043773">
    <property type="entry name" value="JetA"/>
</dbReference>
<sequence>MNNMNLFDKIPENLFSILASKNKGIYIDALFVVKESFKYELNVTRSDLNALLISKLEDEIYEIEPTEDEDAFVKNSDLSAKANYIIRKLLETKWLRAEFRGADFENIIELPDYSKQILDTLEAILTEKTTEYNGLVVSTYNNLTAADRSPEEYAFQALGRALSDTKMLIELLKSLYQNIGRYHQLAIEMTDVNEILKSHFDDFQETVVSKFLHPFKTFDSVPRFKGPILNILNKWYSDETMLDVLSKQALAYKTVKTAEEAHEMVVSMISEIMSCFDSLPEIVHEIDMRHNAYTGASIEKIQYLLNRDQSVKGNLVTLIKGLKAENIENETVHTGINAYRQSYITQDSLYARSKIVKSKVMHSKPVRRVEVTSIEKATDGFMTKLKETYSKEAVVKEILAFLEEGKTTSEDLPLETDRDFSRLMLASIIGMQSKPPYLVKFYERRVSTKQYDVPMIQFSKKGDVL</sequence>
<proteinExistence type="predicted"/>
<gene>
    <name evidence="1" type="ORF">ISU02_18830</name>
</gene>
<organism evidence="1 2">
    <name type="scientific">Fusibacter ferrireducens</name>
    <dbReference type="NCBI Taxonomy" id="2785058"/>
    <lineage>
        <taxon>Bacteria</taxon>
        <taxon>Bacillati</taxon>
        <taxon>Bacillota</taxon>
        <taxon>Clostridia</taxon>
        <taxon>Eubacteriales</taxon>
        <taxon>Eubacteriales Family XII. Incertae Sedis</taxon>
        <taxon>Fusibacter</taxon>
    </lineage>
</organism>
<accession>A0ABR9ZXH5</accession>
<dbReference type="RefSeq" id="WP_194703402.1">
    <property type="nucleotide sequence ID" value="NZ_JADKNH010000013.1"/>
</dbReference>
<evidence type="ECO:0008006" key="3">
    <source>
        <dbReference type="Google" id="ProtNLM"/>
    </source>
</evidence>
<reference evidence="1 2" key="1">
    <citation type="submission" date="2020-11" db="EMBL/GenBank/DDBJ databases">
        <title>Fusibacter basophilias sp. nov.</title>
        <authorList>
            <person name="Qiu D."/>
        </authorList>
    </citation>
    <scope>NUCLEOTIDE SEQUENCE [LARGE SCALE GENOMIC DNA]</scope>
    <source>
        <strain evidence="1 2">Q10-2</strain>
    </source>
</reference>
<dbReference type="Pfam" id="PF18982">
    <property type="entry name" value="JetA"/>
    <property type="match status" value="1"/>
</dbReference>
<keyword evidence="2" id="KW-1185">Reference proteome</keyword>
<comment type="caution">
    <text evidence="1">The sequence shown here is derived from an EMBL/GenBank/DDBJ whole genome shotgun (WGS) entry which is preliminary data.</text>
</comment>